<name>A0A9P7UTA0_9AGAR</name>
<dbReference type="KEGG" id="more:E1B28_009304"/>
<evidence type="ECO:0000313" key="1">
    <source>
        <dbReference type="EMBL" id="KAG7093005.1"/>
    </source>
</evidence>
<organism evidence="1 2">
    <name type="scientific">Marasmius oreades</name>
    <name type="common">fairy-ring Marasmius</name>
    <dbReference type="NCBI Taxonomy" id="181124"/>
    <lineage>
        <taxon>Eukaryota</taxon>
        <taxon>Fungi</taxon>
        <taxon>Dikarya</taxon>
        <taxon>Basidiomycota</taxon>
        <taxon>Agaricomycotina</taxon>
        <taxon>Agaricomycetes</taxon>
        <taxon>Agaricomycetidae</taxon>
        <taxon>Agaricales</taxon>
        <taxon>Marasmiineae</taxon>
        <taxon>Marasmiaceae</taxon>
        <taxon>Marasmius</taxon>
    </lineage>
</organism>
<dbReference type="EMBL" id="CM032185">
    <property type="protein sequence ID" value="KAG7093005.1"/>
    <property type="molecule type" value="Genomic_DNA"/>
</dbReference>
<accession>A0A9P7UTA0</accession>
<dbReference type="OrthoDB" id="3266428at2759"/>
<dbReference type="GeneID" id="66078380"/>
<dbReference type="RefSeq" id="XP_043009475.1">
    <property type="nucleotide sequence ID" value="XM_043154185.1"/>
</dbReference>
<gene>
    <name evidence="1" type="ORF">E1B28_009304</name>
</gene>
<dbReference type="Proteomes" id="UP001049176">
    <property type="component" value="Chromosome 5"/>
</dbReference>
<proteinExistence type="predicted"/>
<sequence>MAPTCSLLSTKQRILQGSKQEQKLARSHSPTPLHAHSLSTQRVLSHAYFEKTRARMSGAVERFNTWAVDAGLKEGTVPSKKILVDYVVNTMAGHMASSTMKTHLRLLRVHWESKGWKWQGAQQLALCLKAVKHLVPPSSVCDRR</sequence>
<dbReference type="AlphaFoldDB" id="A0A9P7UTA0"/>
<evidence type="ECO:0000313" key="2">
    <source>
        <dbReference type="Proteomes" id="UP001049176"/>
    </source>
</evidence>
<comment type="caution">
    <text evidence="1">The sequence shown here is derived from an EMBL/GenBank/DDBJ whole genome shotgun (WGS) entry which is preliminary data.</text>
</comment>
<protein>
    <submittedName>
        <fullName evidence="1">Uncharacterized protein</fullName>
    </submittedName>
</protein>
<keyword evidence="2" id="KW-1185">Reference proteome</keyword>
<reference evidence="1" key="1">
    <citation type="journal article" date="2021" name="Genome Biol. Evol.">
        <title>The assembled and annotated genome of the fairy-ring fungus Marasmius oreades.</title>
        <authorList>
            <person name="Hiltunen M."/>
            <person name="Ament-Velasquez S.L."/>
            <person name="Johannesson H."/>
        </authorList>
    </citation>
    <scope>NUCLEOTIDE SEQUENCE</scope>
    <source>
        <strain evidence="1">03SP1</strain>
    </source>
</reference>